<evidence type="ECO:0008006" key="4">
    <source>
        <dbReference type="Google" id="ProtNLM"/>
    </source>
</evidence>
<evidence type="ECO:0000313" key="3">
    <source>
        <dbReference type="Proteomes" id="UP001181693"/>
    </source>
</evidence>
<reference evidence="2" key="1">
    <citation type="thesis" date="2020" institute="ProQuest LLC" country="789 East Eisenhower Parkway, Ann Arbor, MI, USA">
        <title>Comparative Genomics and Chromosome Evolution.</title>
        <authorList>
            <person name="Mudd A.B."/>
        </authorList>
    </citation>
    <scope>NUCLEOTIDE SEQUENCE</scope>
    <source>
        <strain evidence="2">1538</strain>
        <tissue evidence="2">Blood</tissue>
    </source>
</reference>
<name>A0AAV3AR78_PYXAD</name>
<evidence type="ECO:0000256" key="1">
    <source>
        <dbReference type="SAM" id="Phobius"/>
    </source>
</evidence>
<feature type="transmembrane region" description="Helical" evidence="1">
    <location>
        <begin position="6"/>
        <end position="28"/>
    </location>
</feature>
<keyword evidence="1" id="KW-0812">Transmembrane</keyword>
<dbReference type="AlphaFoldDB" id="A0AAV3AR78"/>
<keyword evidence="3" id="KW-1185">Reference proteome</keyword>
<dbReference type="EMBL" id="DYDO01000003">
    <property type="protein sequence ID" value="DBA27813.1"/>
    <property type="molecule type" value="Genomic_DNA"/>
</dbReference>
<protein>
    <recommendedName>
        <fullName evidence="4">Secreted protein</fullName>
    </recommendedName>
</protein>
<dbReference type="Proteomes" id="UP001181693">
    <property type="component" value="Unassembled WGS sequence"/>
</dbReference>
<keyword evidence="1" id="KW-1133">Transmembrane helix</keyword>
<evidence type="ECO:0000313" key="2">
    <source>
        <dbReference type="EMBL" id="DBA27813.1"/>
    </source>
</evidence>
<gene>
    <name evidence="2" type="ORF">GDO54_008270</name>
</gene>
<accession>A0AAV3AR78</accession>
<organism evidence="2 3">
    <name type="scientific">Pyxicephalus adspersus</name>
    <name type="common">African bullfrog</name>
    <dbReference type="NCBI Taxonomy" id="30357"/>
    <lineage>
        <taxon>Eukaryota</taxon>
        <taxon>Metazoa</taxon>
        <taxon>Chordata</taxon>
        <taxon>Craniata</taxon>
        <taxon>Vertebrata</taxon>
        <taxon>Euteleostomi</taxon>
        <taxon>Amphibia</taxon>
        <taxon>Batrachia</taxon>
        <taxon>Anura</taxon>
        <taxon>Neobatrachia</taxon>
        <taxon>Ranoidea</taxon>
        <taxon>Pyxicephalidae</taxon>
        <taxon>Pyxicephalinae</taxon>
        <taxon>Pyxicephalus</taxon>
    </lineage>
</organism>
<keyword evidence="1" id="KW-0472">Membrane</keyword>
<sequence>MQSYKAFHMCSTLLHATFVYCLLLLRLLRRMNIYTMHSHRILNSMLALWITTGVIGPPNNQSQPGEKKWKKYIPNDQFNVAIIFF</sequence>
<comment type="caution">
    <text evidence="2">The sequence shown here is derived from an EMBL/GenBank/DDBJ whole genome shotgun (WGS) entry which is preliminary data.</text>
</comment>
<proteinExistence type="predicted"/>